<keyword evidence="10" id="KW-1185">Reference proteome</keyword>
<sequence>MGTWFTIEDGEGRFFRWELCRRQPGGRSNWHIDALKLDDQFHVSHKRAPGPYAAKGGATALKADNRETRVADRSAEFPHLAEYDRLVRRRMAIMAVLATAAVLAFLADVATGPSSLSAIEAVRGIFFPSELSGPKQIIVWDVRLPQAVIALLVGAALSLAGAEMQTILNNPLASPFTLGVSSAASLGAALAIVLGLGWPGMDITYLISANAFIFAFGSVLLLQALARLRGTGPETLVLFGIAMVFTFNALVAVIQFIASQEALQQLVFWSMGSLSRATWDKIGILALILVLIGPFSLRASWPMTALRLGEDRARSFGINVPRLRFMALLRVAIFAGVAVAFVGTIGFIGLVGPHIARLLVGEDHRFFLPTSMLSGALVMSLSSVVAKSIVPGAILPVGIVTALIGVPFFVALIFFRRERT</sequence>
<keyword evidence="4" id="KW-1003">Cell membrane</keyword>
<feature type="transmembrane region" description="Helical" evidence="8">
    <location>
        <begin position="203"/>
        <end position="224"/>
    </location>
</feature>
<organism evidence="9 10">
    <name type="scientific">Aquamicrobium zhengzhouense</name>
    <dbReference type="NCBI Taxonomy" id="2781738"/>
    <lineage>
        <taxon>Bacteria</taxon>
        <taxon>Pseudomonadati</taxon>
        <taxon>Pseudomonadota</taxon>
        <taxon>Alphaproteobacteria</taxon>
        <taxon>Hyphomicrobiales</taxon>
        <taxon>Phyllobacteriaceae</taxon>
        <taxon>Aquamicrobium</taxon>
    </lineage>
</organism>
<dbReference type="Pfam" id="PF01032">
    <property type="entry name" value="FecCD"/>
    <property type="match status" value="1"/>
</dbReference>
<dbReference type="InterPro" id="IPR000522">
    <property type="entry name" value="ABC_transptr_permease_BtuC"/>
</dbReference>
<dbReference type="EMBL" id="JADGMQ010000018">
    <property type="protein sequence ID" value="MBI1622549.1"/>
    <property type="molecule type" value="Genomic_DNA"/>
</dbReference>
<dbReference type="PANTHER" id="PTHR30472:SF25">
    <property type="entry name" value="ABC TRANSPORTER PERMEASE PROTEIN MJ0876-RELATED"/>
    <property type="match status" value="1"/>
</dbReference>
<evidence type="ECO:0000313" key="10">
    <source>
        <dbReference type="Proteomes" id="UP000601789"/>
    </source>
</evidence>
<feature type="transmembrane region" description="Helical" evidence="8">
    <location>
        <begin position="144"/>
        <end position="164"/>
    </location>
</feature>
<dbReference type="SUPFAM" id="SSF81345">
    <property type="entry name" value="ABC transporter involved in vitamin B12 uptake, BtuC"/>
    <property type="match status" value="1"/>
</dbReference>
<feature type="transmembrane region" description="Helical" evidence="8">
    <location>
        <begin position="176"/>
        <end position="197"/>
    </location>
</feature>
<evidence type="ECO:0000256" key="4">
    <source>
        <dbReference type="ARBA" id="ARBA00022475"/>
    </source>
</evidence>
<proteinExistence type="inferred from homology"/>
<feature type="transmembrane region" description="Helical" evidence="8">
    <location>
        <begin position="91"/>
        <end position="107"/>
    </location>
</feature>
<name>A0ABS0SGW5_9HYPH</name>
<evidence type="ECO:0000256" key="6">
    <source>
        <dbReference type="ARBA" id="ARBA00022989"/>
    </source>
</evidence>
<evidence type="ECO:0000313" key="9">
    <source>
        <dbReference type="EMBL" id="MBI1622549.1"/>
    </source>
</evidence>
<dbReference type="PANTHER" id="PTHR30472">
    <property type="entry name" value="FERRIC ENTEROBACTIN TRANSPORT SYSTEM PERMEASE PROTEIN"/>
    <property type="match status" value="1"/>
</dbReference>
<comment type="caution">
    <text evidence="9">The sequence shown here is derived from an EMBL/GenBank/DDBJ whole genome shotgun (WGS) entry which is preliminary data.</text>
</comment>
<keyword evidence="7 8" id="KW-0472">Membrane</keyword>
<feature type="transmembrane region" description="Helical" evidence="8">
    <location>
        <begin position="236"/>
        <end position="258"/>
    </location>
</feature>
<feature type="transmembrane region" description="Helical" evidence="8">
    <location>
        <begin position="393"/>
        <end position="415"/>
    </location>
</feature>
<comment type="subcellular location">
    <subcellularLocation>
        <location evidence="1">Cell membrane</location>
        <topology evidence="1">Multi-pass membrane protein</topology>
    </subcellularLocation>
</comment>
<keyword evidence="3" id="KW-0813">Transport</keyword>
<evidence type="ECO:0000256" key="1">
    <source>
        <dbReference type="ARBA" id="ARBA00004651"/>
    </source>
</evidence>
<protein>
    <submittedName>
        <fullName evidence="9">Iron ABC transporter permease</fullName>
    </submittedName>
</protein>
<dbReference type="Gene3D" id="1.10.3470.10">
    <property type="entry name" value="ABC transporter involved in vitamin B12 uptake, BtuC"/>
    <property type="match status" value="1"/>
</dbReference>
<evidence type="ECO:0000256" key="5">
    <source>
        <dbReference type="ARBA" id="ARBA00022692"/>
    </source>
</evidence>
<evidence type="ECO:0000256" key="2">
    <source>
        <dbReference type="ARBA" id="ARBA00007935"/>
    </source>
</evidence>
<keyword evidence="6 8" id="KW-1133">Transmembrane helix</keyword>
<keyword evidence="5 8" id="KW-0812">Transmembrane</keyword>
<comment type="similarity">
    <text evidence="2">Belongs to the binding-protein-dependent transport system permease family. FecCD subfamily.</text>
</comment>
<dbReference type="InterPro" id="IPR037294">
    <property type="entry name" value="ABC_BtuC-like"/>
</dbReference>
<accession>A0ABS0SGW5</accession>
<dbReference type="CDD" id="cd06550">
    <property type="entry name" value="TM_ABC_iron-siderophores_like"/>
    <property type="match status" value="1"/>
</dbReference>
<dbReference type="Proteomes" id="UP000601789">
    <property type="component" value="Unassembled WGS sequence"/>
</dbReference>
<reference evidence="9 10" key="1">
    <citation type="submission" date="2020-10" db="EMBL/GenBank/DDBJ databases">
        <title>Aquamicrobium zhengzhouensis sp. nov., a exopolysaccharide producing bacterium isolated from farmland soil.</title>
        <authorList>
            <person name="Wang X."/>
        </authorList>
    </citation>
    <scope>NUCLEOTIDE SEQUENCE [LARGE SCALE GENOMIC DNA]</scope>
    <source>
        <strain evidence="10">cd-1</strain>
    </source>
</reference>
<evidence type="ECO:0000256" key="8">
    <source>
        <dbReference type="SAM" id="Phobius"/>
    </source>
</evidence>
<evidence type="ECO:0000256" key="7">
    <source>
        <dbReference type="ARBA" id="ARBA00023136"/>
    </source>
</evidence>
<feature type="transmembrane region" description="Helical" evidence="8">
    <location>
        <begin position="278"/>
        <end position="297"/>
    </location>
</feature>
<feature type="transmembrane region" description="Helical" evidence="8">
    <location>
        <begin position="327"/>
        <end position="351"/>
    </location>
</feature>
<gene>
    <name evidence="9" type="ORF">IOD40_17965</name>
</gene>
<evidence type="ECO:0000256" key="3">
    <source>
        <dbReference type="ARBA" id="ARBA00022448"/>
    </source>
</evidence>